<dbReference type="InterPro" id="IPR039907">
    <property type="entry name" value="NOB1"/>
</dbReference>
<dbReference type="GO" id="GO:0030490">
    <property type="term" value="P:maturation of SSU-rRNA"/>
    <property type="evidence" value="ECO:0007669"/>
    <property type="project" value="TreeGrafter"/>
</dbReference>
<dbReference type="Gene3D" id="6.20.210.10">
    <property type="entry name" value="Nin one binding (NOB1), Zn-ribbon-like"/>
    <property type="match status" value="1"/>
</dbReference>
<evidence type="ECO:0000259" key="2">
    <source>
        <dbReference type="Pfam" id="PF08772"/>
    </source>
</evidence>
<evidence type="ECO:0000313" key="4">
    <source>
        <dbReference type="Proteomes" id="UP000821853"/>
    </source>
</evidence>
<dbReference type="InterPro" id="IPR014881">
    <property type="entry name" value="NOB1_Zn-bd"/>
</dbReference>
<protein>
    <recommendedName>
        <fullName evidence="2">Nin one binding (NOB1) Zn-ribbon-like domain-containing protein</fullName>
    </recommendedName>
</protein>
<feature type="compositionally biased region" description="Polar residues" evidence="1">
    <location>
        <begin position="220"/>
        <end position="234"/>
    </location>
</feature>
<comment type="caution">
    <text evidence="3">The sequence shown here is derived from an EMBL/GenBank/DDBJ whole genome shotgun (WGS) entry which is preliminary data.</text>
</comment>
<keyword evidence="4" id="KW-1185">Reference proteome</keyword>
<reference evidence="3 4" key="1">
    <citation type="journal article" date="2020" name="Cell">
        <title>Large-Scale Comparative Analyses of Tick Genomes Elucidate Their Genetic Diversity and Vector Capacities.</title>
        <authorList>
            <consortium name="Tick Genome and Microbiome Consortium (TIGMIC)"/>
            <person name="Jia N."/>
            <person name="Wang J."/>
            <person name="Shi W."/>
            <person name="Du L."/>
            <person name="Sun Y."/>
            <person name="Zhan W."/>
            <person name="Jiang J.F."/>
            <person name="Wang Q."/>
            <person name="Zhang B."/>
            <person name="Ji P."/>
            <person name="Bell-Sakyi L."/>
            <person name="Cui X.M."/>
            <person name="Yuan T.T."/>
            <person name="Jiang B.G."/>
            <person name="Yang W.F."/>
            <person name="Lam T.T."/>
            <person name="Chang Q.C."/>
            <person name="Ding S.J."/>
            <person name="Wang X.J."/>
            <person name="Zhu J.G."/>
            <person name="Ruan X.D."/>
            <person name="Zhao L."/>
            <person name="Wei J.T."/>
            <person name="Ye R.Z."/>
            <person name="Que T.C."/>
            <person name="Du C.H."/>
            <person name="Zhou Y.H."/>
            <person name="Cheng J.X."/>
            <person name="Dai P.F."/>
            <person name="Guo W.B."/>
            <person name="Han X.H."/>
            <person name="Huang E.J."/>
            <person name="Li L.F."/>
            <person name="Wei W."/>
            <person name="Gao Y.C."/>
            <person name="Liu J.Z."/>
            <person name="Shao H.Z."/>
            <person name="Wang X."/>
            <person name="Wang C.C."/>
            <person name="Yang T.C."/>
            <person name="Huo Q.B."/>
            <person name="Li W."/>
            <person name="Chen H.Y."/>
            <person name="Chen S.E."/>
            <person name="Zhou L.G."/>
            <person name="Ni X.B."/>
            <person name="Tian J.H."/>
            <person name="Sheng Y."/>
            <person name="Liu T."/>
            <person name="Pan Y.S."/>
            <person name="Xia L.Y."/>
            <person name="Li J."/>
            <person name="Zhao F."/>
            <person name="Cao W.C."/>
        </authorList>
    </citation>
    <scope>NUCLEOTIDE SEQUENCE [LARGE SCALE GENOMIC DNA]</scope>
    <source>
        <strain evidence="3">HaeL-2018</strain>
    </source>
</reference>
<dbReference type="InterPro" id="IPR036283">
    <property type="entry name" value="NOB1_Zf-like_sf"/>
</dbReference>
<feature type="domain" description="Nin one binding (NOB1) Zn-ribbon-like" evidence="2">
    <location>
        <begin position="92"/>
        <end position="163"/>
    </location>
</feature>
<dbReference type="GO" id="GO:0004521">
    <property type="term" value="F:RNA endonuclease activity"/>
    <property type="evidence" value="ECO:0007669"/>
    <property type="project" value="TreeGrafter"/>
</dbReference>
<dbReference type="OrthoDB" id="446759at2759"/>
<dbReference type="OMA" id="AXRSHIL"/>
<sequence length="243" mass="27051">MQAEEPAHSEPQEPASSLDEVGEEEEDDSSEDESSDGEWITPSNITDVKKQMGLLTVEETSVPVACVSTDFAVQNVLIQMGLKAVSVDGMAIKHARTFVLRCHACFTITKIMTKQFCPACGNKTLKRVSVSVEEDGSTKIYINYKRPINIRGTRYSLPKPKGGKHSTDPILCEDQPVPQNRLSRMAMSRVDVLDADYLSRASPFKVNDVYSRSAHLNMRTGPQGTRNPNQVKRNTGNHKKRRQ</sequence>
<dbReference type="PANTHER" id="PTHR12814:SF2">
    <property type="entry name" value="RNA-BINDING PROTEIN NOB1"/>
    <property type="match status" value="1"/>
</dbReference>
<dbReference type="PANTHER" id="PTHR12814">
    <property type="entry name" value="RNA-BINDING PROTEIN NOB1"/>
    <property type="match status" value="1"/>
</dbReference>
<feature type="compositionally biased region" description="Acidic residues" evidence="1">
    <location>
        <begin position="20"/>
        <end position="36"/>
    </location>
</feature>
<dbReference type="AlphaFoldDB" id="A0A9J6FHA1"/>
<dbReference type="Proteomes" id="UP000821853">
    <property type="component" value="Chromosome 1"/>
</dbReference>
<feature type="compositionally biased region" description="Basic and acidic residues" evidence="1">
    <location>
        <begin position="1"/>
        <end position="11"/>
    </location>
</feature>
<dbReference type="VEuPathDB" id="VectorBase:HLOH_053467"/>
<dbReference type="EMBL" id="JABSTR010000001">
    <property type="protein sequence ID" value="KAH9362183.1"/>
    <property type="molecule type" value="Genomic_DNA"/>
</dbReference>
<evidence type="ECO:0000256" key="1">
    <source>
        <dbReference type="SAM" id="MobiDB-lite"/>
    </source>
</evidence>
<organism evidence="3 4">
    <name type="scientific">Haemaphysalis longicornis</name>
    <name type="common">Bush tick</name>
    <dbReference type="NCBI Taxonomy" id="44386"/>
    <lineage>
        <taxon>Eukaryota</taxon>
        <taxon>Metazoa</taxon>
        <taxon>Ecdysozoa</taxon>
        <taxon>Arthropoda</taxon>
        <taxon>Chelicerata</taxon>
        <taxon>Arachnida</taxon>
        <taxon>Acari</taxon>
        <taxon>Parasitiformes</taxon>
        <taxon>Ixodida</taxon>
        <taxon>Ixodoidea</taxon>
        <taxon>Ixodidae</taxon>
        <taxon>Haemaphysalinae</taxon>
        <taxon>Haemaphysalis</taxon>
    </lineage>
</organism>
<gene>
    <name evidence="3" type="ORF">HPB48_002161</name>
</gene>
<proteinExistence type="predicted"/>
<dbReference type="GO" id="GO:0030688">
    <property type="term" value="C:preribosome, small subunit precursor"/>
    <property type="evidence" value="ECO:0007669"/>
    <property type="project" value="TreeGrafter"/>
</dbReference>
<name>A0A9J6FHA1_HAELO</name>
<dbReference type="SUPFAM" id="SSF144206">
    <property type="entry name" value="NOB1 zinc finger-like"/>
    <property type="match status" value="1"/>
</dbReference>
<accession>A0A9J6FHA1</accession>
<dbReference type="Pfam" id="PF08772">
    <property type="entry name" value="Zn_ribbon_NOB1"/>
    <property type="match status" value="1"/>
</dbReference>
<feature type="region of interest" description="Disordered" evidence="1">
    <location>
        <begin position="217"/>
        <end position="243"/>
    </location>
</feature>
<evidence type="ECO:0000313" key="3">
    <source>
        <dbReference type="EMBL" id="KAH9362183.1"/>
    </source>
</evidence>
<feature type="region of interest" description="Disordered" evidence="1">
    <location>
        <begin position="1"/>
        <end position="43"/>
    </location>
</feature>